<dbReference type="SUPFAM" id="SSF53067">
    <property type="entry name" value="Actin-like ATPase domain"/>
    <property type="match status" value="2"/>
</dbReference>
<dbReference type="PANTHER" id="PTHR21060:SF15">
    <property type="entry name" value="ACETATE KINASE-RELATED"/>
    <property type="match status" value="1"/>
</dbReference>
<comment type="caution">
    <text evidence="8">The sequence shown here is derived from an EMBL/GenBank/DDBJ whole genome shotgun (WGS) entry which is preliminary data.</text>
</comment>
<evidence type="ECO:0000313" key="9">
    <source>
        <dbReference type="Proteomes" id="UP000051672"/>
    </source>
</evidence>
<dbReference type="PATRIC" id="fig|1423727.3.peg.1396"/>
<gene>
    <name evidence="6" type="primary">ackA</name>
    <name evidence="8" type="ORF">FC34_GL001376</name>
</gene>
<feature type="binding site" evidence="6">
    <location>
        <position position="90"/>
    </location>
    <ligand>
        <name>substrate</name>
    </ligand>
</feature>
<dbReference type="STRING" id="1423727.FC34_GL001376"/>
<protein>
    <recommendedName>
        <fullName evidence="6">Acetate kinase</fullName>
        <ecNumber evidence="6">2.7.2.1</ecNumber>
    </recommendedName>
    <alternativeName>
        <fullName evidence="6">Acetokinase</fullName>
    </alternativeName>
</protein>
<dbReference type="PRINTS" id="PR00471">
    <property type="entry name" value="ACETATEKNASE"/>
</dbReference>
<organism evidence="8 9">
    <name type="scientific">Lacticaseibacillus brantae DSM 23927</name>
    <dbReference type="NCBI Taxonomy" id="1423727"/>
    <lineage>
        <taxon>Bacteria</taxon>
        <taxon>Bacillati</taxon>
        <taxon>Bacillota</taxon>
        <taxon>Bacilli</taxon>
        <taxon>Lactobacillales</taxon>
        <taxon>Lactobacillaceae</taxon>
        <taxon>Lacticaseibacillus</taxon>
    </lineage>
</organism>
<sequence length="397" mass="43474">MVKVLAVNAGSSTLKWKLFDMPAEVELADGLIDRLGQPKSKVKITYGDGQQFVDDHPIDSHSEAVTALMTYLKDLGLVEHLHEIVGIGHRVVAGGETFKESVVVDDHVLLEINNLRDYAPLHNPIEARYIGIFRQAMPWALEVAVFDTAFHQSMPAVNYLYSLPYHYYEKYGARKYGAHGTSVRFVSQRTADLMGKPVEDLRMIVMHLGSGSSVTAVQGGKSLDTSMGFTPLAGVTMGTRTGDVDASLVAYLMDKLGITDVHEMIHILNNQSGLLGISELSADQRDLEDVEATDPKAALALDIYANRVVKYVGSYVALMNGVDALVFAGGVGENGIDMRARIMDQLTYLGATIDLEKNQVRGKETDLSRADATVQTWLVPTNEELMIARDVMDLANN</sequence>
<feature type="binding site" evidence="6">
    <location>
        <position position="383"/>
    </location>
    <ligand>
        <name>Mg(2+)</name>
        <dbReference type="ChEBI" id="CHEBI:18420"/>
    </ligand>
</feature>
<feature type="binding site" evidence="6">
    <location>
        <begin position="330"/>
        <end position="334"/>
    </location>
    <ligand>
        <name>ATP</name>
        <dbReference type="ChEBI" id="CHEBI:30616"/>
    </ligand>
</feature>
<keyword evidence="3 6" id="KW-0547">Nucleotide-binding</keyword>
<name>A0A0R2AY53_9LACO</name>
<evidence type="ECO:0000256" key="6">
    <source>
        <dbReference type="HAMAP-Rule" id="MF_00020"/>
    </source>
</evidence>
<evidence type="ECO:0000256" key="1">
    <source>
        <dbReference type="ARBA" id="ARBA00008748"/>
    </source>
</evidence>
<evidence type="ECO:0000256" key="3">
    <source>
        <dbReference type="ARBA" id="ARBA00022741"/>
    </source>
</evidence>
<keyword evidence="5 6" id="KW-0067">ATP-binding</keyword>
<dbReference type="GO" id="GO:0006085">
    <property type="term" value="P:acetyl-CoA biosynthetic process"/>
    <property type="evidence" value="ECO:0007669"/>
    <property type="project" value="UniProtKB-UniRule"/>
</dbReference>
<dbReference type="Gene3D" id="3.30.420.40">
    <property type="match status" value="2"/>
</dbReference>
<dbReference type="UniPathway" id="UPA00340">
    <property type="reaction ID" value="UER00458"/>
</dbReference>
<feature type="site" description="Transition state stabilizer" evidence="6">
    <location>
        <position position="179"/>
    </location>
</feature>
<feature type="binding site" evidence="6">
    <location>
        <begin position="207"/>
        <end position="211"/>
    </location>
    <ligand>
        <name>ATP</name>
        <dbReference type="ChEBI" id="CHEBI:30616"/>
    </ligand>
</feature>
<dbReference type="GO" id="GO:0006083">
    <property type="term" value="P:acetate metabolic process"/>
    <property type="evidence" value="ECO:0007669"/>
    <property type="project" value="TreeGrafter"/>
</dbReference>
<dbReference type="AlphaFoldDB" id="A0A0R2AY53"/>
<dbReference type="RefSeq" id="WP_057894662.1">
    <property type="nucleotide sequence ID" value="NZ_AYZQ01000003.1"/>
</dbReference>
<dbReference type="Proteomes" id="UP000051672">
    <property type="component" value="Unassembled WGS sequence"/>
</dbReference>
<dbReference type="PROSITE" id="PS01075">
    <property type="entry name" value="ACETATE_KINASE_1"/>
    <property type="match status" value="1"/>
</dbReference>
<keyword evidence="4 6" id="KW-0418">Kinase</keyword>
<comment type="similarity">
    <text evidence="1 6 7">Belongs to the acetokinase family.</text>
</comment>
<feature type="binding site" evidence="6">
    <location>
        <position position="8"/>
    </location>
    <ligand>
        <name>Mg(2+)</name>
        <dbReference type="ChEBI" id="CHEBI:18420"/>
    </ligand>
</feature>
<feature type="active site" description="Proton donor/acceptor" evidence="6">
    <location>
        <position position="147"/>
    </location>
</feature>
<feature type="binding site" evidence="6">
    <location>
        <begin position="283"/>
        <end position="285"/>
    </location>
    <ligand>
        <name>ATP</name>
        <dbReference type="ChEBI" id="CHEBI:30616"/>
    </ligand>
</feature>
<comment type="subunit">
    <text evidence="6">Homodimer.</text>
</comment>
<evidence type="ECO:0000256" key="2">
    <source>
        <dbReference type="ARBA" id="ARBA00022679"/>
    </source>
</evidence>
<dbReference type="InterPro" id="IPR023865">
    <property type="entry name" value="Aliphatic_acid_kinase_CS"/>
</dbReference>
<comment type="subcellular location">
    <subcellularLocation>
        <location evidence="6">Cytoplasm</location>
    </subcellularLocation>
</comment>
<dbReference type="PANTHER" id="PTHR21060">
    <property type="entry name" value="ACETATE KINASE"/>
    <property type="match status" value="1"/>
</dbReference>
<dbReference type="GO" id="GO:0005737">
    <property type="term" value="C:cytoplasm"/>
    <property type="evidence" value="ECO:0007669"/>
    <property type="project" value="UniProtKB-SubCell"/>
</dbReference>
<keyword evidence="6" id="KW-0460">Magnesium</keyword>
<dbReference type="PIRSF" id="PIRSF000722">
    <property type="entry name" value="Acetate_prop_kin"/>
    <property type="match status" value="1"/>
</dbReference>
<dbReference type="PROSITE" id="PS01076">
    <property type="entry name" value="ACETATE_KINASE_2"/>
    <property type="match status" value="1"/>
</dbReference>
<comment type="pathway">
    <text evidence="6">Metabolic intermediate biosynthesis; acetyl-CoA biosynthesis; acetyl-CoA from acetate: step 1/2.</text>
</comment>
<dbReference type="NCBIfam" id="TIGR00016">
    <property type="entry name" value="ackA"/>
    <property type="match status" value="1"/>
</dbReference>
<keyword evidence="6" id="KW-0479">Metal-binding</keyword>
<keyword evidence="9" id="KW-1185">Reference proteome</keyword>
<dbReference type="GO" id="GO:0005524">
    <property type="term" value="F:ATP binding"/>
    <property type="evidence" value="ECO:0007669"/>
    <property type="project" value="UniProtKB-KW"/>
</dbReference>
<feature type="binding site" evidence="6">
    <location>
        <position position="15"/>
    </location>
    <ligand>
        <name>ATP</name>
        <dbReference type="ChEBI" id="CHEBI:30616"/>
    </ligand>
</feature>
<proteinExistence type="inferred from homology"/>
<dbReference type="EMBL" id="AYZQ01000003">
    <property type="protein sequence ID" value="KRM71717.1"/>
    <property type="molecule type" value="Genomic_DNA"/>
</dbReference>
<dbReference type="Pfam" id="PF00871">
    <property type="entry name" value="Acetate_kinase"/>
    <property type="match status" value="1"/>
</dbReference>
<accession>A0A0R2AY53</accession>
<dbReference type="GO" id="GO:0008776">
    <property type="term" value="F:acetate kinase activity"/>
    <property type="evidence" value="ECO:0007669"/>
    <property type="project" value="UniProtKB-UniRule"/>
</dbReference>
<dbReference type="InterPro" id="IPR000890">
    <property type="entry name" value="Aliphatic_acid_kin_short-chain"/>
</dbReference>
<dbReference type="GO" id="GO:0000287">
    <property type="term" value="F:magnesium ion binding"/>
    <property type="evidence" value="ECO:0007669"/>
    <property type="project" value="UniProtKB-UniRule"/>
</dbReference>
<dbReference type="InterPro" id="IPR043129">
    <property type="entry name" value="ATPase_NBD"/>
</dbReference>
<evidence type="ECO:0000313" key="8">
    <source>
        <dbReference type="EMBL" id="KRM71717.1"/>
    </source>
</evidence>
<reference evidence="8 9" key="1">
    <citation type="journal article" date="2015" name="Genome Announc.">
        <title>Expanding the biotechnology potential of lactobacilli through comparative genomics of 213 strains and associated genera.</title>
        <authorList>
            <person name="Sun Z."/>
            <person name="Harris H.M."/>
            <person name="McCann A."/>
            <person name="Guo C."/>
            <person name="Argimon S."/>
            <person name="Zhang W."/>
            <person name="Yang X."/>
            <person name="Jeffery I.B."/>
            <person name="Cooney J.C."/>
            <person name="Kagawa T.F."/>
            <person name="Liu W."/>
            <person name="Song Y."/>
            <person name="Salvetti E."/>
            <person name="Wrobel A."/>
            <person name="Rasinkangas P."/>
            <person name="Parkhill J."/>
            <person name="Rea M.C."/>
            <person name="O'Sullivan O."/>
            <person name="Ritari J."/>
            <person name="Douillard F.P."/>
            <person name="Paul Ross R."/>
            <person name="Yang R."/>
            <person name="Briner A.E."/>
            <person name="Felis G.E."/>
            <person name="de Vos W.M."/>
            <person name="Barrangou R."/>
            <person name="Klaenhammer T.R."/>
            <person name="Caufield P.W."/>
            <person name="Cui Y."/>
            <person name="Zhang H."/>
            <person name="O'Toole P.W."/>
        </authorList>
    </citation>
    <scope>NUCLEOTIDE SEQUENCE [LARGE SCALE GENOMIC DNA]</scope>
    <source>
        <strain evidence="8 9">DSM 23927</strain>
    </source>
</reference>
<dbReference type="CDD" id="cd24010">
    <property type="entry name" value="ASKHA_NBD_AcK_PK"/>
    <property type="match status" value="1"/>
</dbReference>
<dbReference type="OrthoDB" id="9802453at2"/>
<dbReference type="InterPro" id="IPR004372">
    <property type="entry name" value="Ac/propionate_kinase"/>
</dbReference>
<comment type="function">
    <text evidence="6">Catalyzes the formation of acetyl phosphate from acetate and ATP. Can also catalyze the reverse reaction.</text>
</comment>
<evidence type="ECO:0000256" key="5">
    <source>
        <dbReference type="ARBA" id="ARBA00022840"/>
    </source>
</evidence>
<evidence type="ECO:0000256" key="4">
    <source>
        <dbReference type="ARBA" id="ARBA00022777"/>
    </source>
</evidence>
<dbReference type="HAMAP" id="MF_00020">
    <property type="entry name" value="Acetate_kinase"/>
    <property type="match status" value="1"/>
</dbReference>
<comment type="cofactor">
    <cofactor evidence="6">
        <name>Mg(2+)</name>
        <dbReference type="ChEBI" id="CHEBI:18420"/>
    </cofactor>
    <cofactor evidence="6">
        <name>Mn(2+)</name>
        <dbReference type="ChEBI" id="CHEBI:29035"/>
    </cofactor>
    <text evidence="6">Mg(2+). Can also accept Mn(2+).</text>
</comment>
<feature type="site" description="Transition state stabilizer" evidence="6">
    <location>
        <position position="240"/>
    </location>
</feature>
<comment type="catalytic activity">
    <reaction evidence="6">
        <text>acetate + ATP = acetyl phosphate + ADP</text>
        <dbReference type="Rhea" id="RHEA:11352"/>
        <dbReference type="ChEBI" id="CHEBI:22191"/>
        <dbReference type="ChEBI" id="CHEBI:30089"/>
        <dbReference type="ChEBI" id="CHEBI:30616"/>
        <dbReference type="ChEBI" id="CHEBI:456216"/>
        <dbReference type="EC" id="2.7.2.1"/>
    </reaction>
</comment>
<keyword evidence="2 6" id="KW-0808">Transferase</keyword>
<keyword evidence="6" id="KW-0963">Cytoplasm</keyword>
<evidence type="ECO:0000256" key="7">
    <source>
        <dbReference type="RuleBase" id="RU003835"/>
    </source>
</evidence>
<dbReference type="EC" id="2.7.2.1" evidence="6"/>